<organism evidence="1 2">
    <name type="scientific">Tumebacillus lipolyticus</name>
    <dbReference type="NCBI Taxonomy" id="1280370"/>
    <lineage>
        <taxon>Bacteria</taxon>
        <taxon>Bacillati</taxon>
        <taxon>Bacillota</taxon>
        <taxon>Bacilli</taxon>
        <taxon>Bacillales</taxon>
        <taxon>Alicyclobacillaceae</taxon>
        <taxon>Tumebacillus</taxon>
    </lineage>
</organism>
<sequence length="122" mass="14012">MIQYRFDIDANRIYAEYAAGVLSTHHAHSLERLLPLTKPSFTVLVDLSELTPEHLTHLVEDHLLMAKHGVRRCAFLASDSCTLGILMKKLRKRGTYQIERGYFTRTDDALAFLMEEKVECAF</sequence>
<accession>A0ABW5A0C2</accession>
<evidence type="ECO:0000313" key="2">
    <source>
        <dbReference type="Proteomes" id="UP001597343"/>
    </source>
</evidence>
<comment type="caution">
    <text evidence="1">The sequence shown here is derived from an EMBL/GenBank/DDBJ whole genome shotgun (WGS) entry which is preliminary data.</text>
</comment>
<dbReference type="Proteomes" id="UP001597343">
    <property type="component" value="Unassembled WGS sequence"/>
</dbReference>
<reference evidence="2" key="1">
    <citation type="journal article" date="2019" name="Int. J. Syst. Evol. Microbiol.">
        <title>The Global Catalogue of Microorganisms (GCM) 10K type strain sequencing project: providing services to taxonomists for standard genome sequencing and annotation.</title>
        <authorList>
            <consortium name="The Broad Institute Genomics Platform"/>
            <consortium name="The Broad Institute Genome Sequencing Center for Infectious Disease"/>
            <person name="Wu L."/>
            <person name="Ma J."/>
        </authorList>
    </citation>
    <scope>NUCLEOTIDE SEQUENCE [LARGE SCALE GENOMIC DNA]</scope>
    <source>
        <strain evidence="2">CGMCC 1.13574</strain>
    </source>
</reference>
<name>A0ABW5A0C2_9BACL</name>
<dbReference type="RefSeq" id="WP_386047874.1">
    <property type="nucleotide sequence ID" value="NZ_JBHUIO010000009.1"/>
</dbReference>
<gene>
    <name evidence="1" type="ORF">ACFSOY_14795</name>
</gene>
<proteinExistence type="predicted"/>
<evidence type="ECO:0000313" key="1">
    <source>
        <dbReference type="EMBL" id="MFD2171234.1"/>
    </source>
</evidence>
<keyword evidence="2" id="KW-1185">Reference proteome</keyword>
<dbReference type="EMBL" id="JBHUIO010000009">
    <property type="protein sequence ID" value="MFD2171234.1"/>
    <property type="molecule type" value="Genomic_DNA"/>
</dbReference>
<protein>
    <recommendedName>
        <fullName evidence="3">STAS domain-containing protein</fullName>
    </recommendedName>
</protein>
<evidence type="ECO:0008006" key="3">
    <source>
        <dbReference type="Google" id="ProtNLM"/>
    </source>
</evidence>